<evidence type="ECO:0000313" key="1">
    <source>
        <dbReference type="Proteomes" id="UP000887569"/>
    </source>
</evidence>
<sequence length="124" mass="13551">MCIAGNGLTIGTNKQNCPSNIENGGFKLLLEHRFSFDPLAWCFYNLTKTVPNLCTLIIFSSFGLPSVLHLNVRLLSFHHITAVTAALRPFTAVASLPIRICMVRAAYSSALLVTPVVATCRDIE</sequence>
<name>A0A915A7G9_PARUN</name>
<dbReference type="AlphaFoldDB" id="A0A915A7G9"/>
<proteinExistence type="predicted"/>
<protein>
    <submittedName>
        <fullName evidence="2 3">Secreted protein</fullName>
    </submittedName>
</protein>
<reference evidence="2 3" key="1">
    <citation type="submission" date="2022-11" db="UniProtKB">
        <authorList>
            <consortium name="WormBaseParasite"/>
        </authorList>
    </citation>
    <scope>IDENTIFICATION</scope>
</reference>
<evidence type="ECO:0000313" key="2">
    <source>
        <dbReference type="WBParaSite" id="PgE284_g001_t01"/>
    </source>
</evidence>
<evidence type="ECO:0000313" key="3">
    <source>
        <dbReference type="WBParaSite" id="PgE284_g001_t03"/>
    </source>
</evidence>
<dbReference type="Proteomes" id="UP000887569">
    <property type="component" value="Unplaced"/>
</dbReference>
<dbReference type="WBParaSite" id="PgE284_g001_t03">
    <property type="protein sequence ID" value="PgE284_g001_t03"/>
    <property type="gene ID" value="PgE284_g001"/>
</dbReference>
<accession>A0A915A7G9</accession>
<dbReference type="WBParaSite" id="PgE284_g001_t01">
    <property type="protein sequence ID" value="PgE284_g001_t01"/>
    <property type="gene ID" value="PgE284_g001"/>
</dbReference>
<organism evidence="1 2">
    <name type="scientific">Parascaris univalens</name>
    <name type="common">Nematode worm</name>
    <dbReference type="NCBI Taxonomy" id="6257"/>
    <lineage>
        <taxon>Eukaryota</taxon>
        <taxon>Metazoa</taxon>
        <taxon>Ecdysozoa</taxon>
        <taxon>Nematoda</taxon>
        <taxon>Chromadorea</taxon>
        <taxon>Rhabditida</taxon>
        <taxon>Spirurina</taxon>
        <taxon>Ascaridomorpha</taxon>
        <taxon>Ascaridoidea</taxon>
        <taxon>Ascarididae</taxon>
        <taxon>Parascaris</taxon>
    </lineage>
</organism>
<keyword evidence="1" id="KW-1185">Reference proteome</keyword>